<evidence type="ECO:0000313" key="1">
    <source>
        <dbReference type="EMBL" id="MDD0986585.1"/>
    </source>
</evidence>
<dbReference type="EMBL" id="JAMDHD010000027">
    <property type="protein sequence ID" value="MDD0986585.1"/>
    <property type="molecule type" value="Genomic_DNA"/>
</dbReference>
<name>A0ABT5NDF3_9PSED</name>
<proteinExistence type="predicted"/>
<organism evidence="1 2">
    <name type="scientific">Pseudomonas shahriarae</name>
    <dbReference type="NCBI Taxonomy" id="2745512"/>
    <lineage>
        <taxon>Bacteria</taxon>
        <taxon>Pseudomonadati</taxon>
        <taxon>Pseudomonadota</taxon>
        <taxon>Gammaproteobacteria</taxon>
        <taxon>Pseudomonadales</taxon>
        <taxon>Pseudomonadaceae</taxon>
        <taxon>Pseudomonas</taxon>
    </lineage>
</organism>
<accession>A0ABT5NDF3</accession>
<protein>
    <submittedName>
        <fullName evidence="1">Uncharacterized protein</fullName>
    </submittedName>
</protein>
<comment type="caution">
    <text evidence="1">The sequence shown here is derived from an EMBL/GenBank/DDBJ whole genome shotgun (WGS) entry which is preliminary data.</text>
</comment>
<evidence type="ECO:0000313" key="2">
    <source>
        <dbReference type="Proteomes" id="UP001148189"/>
    </source>
</evidence>
<dbReference type="Proteomes" id="UP001148189">
    <property type="component" value="Unassembled WGS sequence"/>
</dbReference>
<reference evidence="1" key="1">
    <citation type="submission" date="2022-05" db="EMBL/GenBank/DDBJ databases">
        <title>Novel Pseudomonas spp. Isolated from a Rainbow Trout Aquaculture Facility.</title>
        <authorList>
            <person name="Testerman T."/>
            <person name="Graf J."/>
        </authorList>
    </citation>
    <scope>NUCLEOTIDE SEQUENCE</scope>
    <source>
        <strain evidence="1">ID1050</strain>
    </source>
</reference>
<gene>
    <name evidence="1" type="ORF">M5G21_16640</name>
</gene>
<dbReference type="RefSeq" id="WP_273866569.1">
    <property type="nucleotide sequence ID" value="NZ_JAMDHD010000027.1"/>
</dbReference>
<keyword evidence="2" id="KW-1185">Reference proteome</keyword>
<sequence length="322" mass="37291">MKPIERDAIQETLERICEGAYGINDVKALLIGLRPYMSGFETLREAADFVAHNDKRDKGIVAESLRYFLYNMRFFKEYKFPNRRLDPWQPFPAYVKHLMLLQIPKLDPKEILKNVRLKPKALRRRIEEIFIEDRLKQTALVADGIPEQDVLAVCYLLRFLVVEPIFTAERFQKELLACMKHNKIRVDHKQFQREHPGLTLCLMLHMHRTKIDLGDNEKVSCSISYDGGEQSRHVVDGVNIQVYDSGTFSLHGTVTVDVNDGEFSPSVSYPIISSTVKVKELCHESLLVTEDIPDVANWKRQRFQLDQDLKFKAGQLHPIPVE</sequence>